<gene>
    <name evidence="1" type="ORF">CWI70_00675</name>
</gene>
<sequence length="241" mass="27544">MNNAPPFHITDGYYANQGVCDVMIDAFQRALPDVEQSIEYYPQGRIAAHIRQGEDLCFPCMIRNVRPADIVTYSDLVLEYPAHGIITRPELAKEFTKQFGNPVDLVELLKQRNYRFAQPMGRRYGDLQPYIERFLLNTEHFSEVSGKDANANMLAMVNARRVDFVIDYPMLLNYHNQVLPIDLVFIPILQNQATHVEGAVGCPPTAWGNRAIELINQAIPQVRQDEAFQAAKDRWLLLQNP</sequence>
<protein>
    <recommendedName>
        <fullName evidence="3">ABC transporter substrate-binding protein</fullName>
    </recommendedName>
</protein>
<name>A0A432Y304_9GAMM</name>
<comment type="caution">
    <text evidence="1">The sequence shown here is derived from an EMBL/GenBank/DDBJ whole genome shotgun (WGS) entry which is preliminary data.</text>
</comment>
<reference evidence="2" key="1">
    <citation type="journal article" date="2018" name="Front. Microbiol.">
        <title>Genome-Based Analysis Reveals the Taxonomy and Diversity of the Family Idiomarinaceae.</title>
        <authorList>
            <person name="Liu Y."/>
            <person name="Lai Q."/>
            <person name="Shao Z."/>
        </authorList>
    </citation>
    <scope>NUCLEOTIDE SEQUENCE [LARGE SCALE GENOMIC DNA]</scope>
    <source>
        <strain evidence="2">PO-M2</strain>
    </source>
</reference>
<proteinExistence type="predicted"/>
<dbReference type="SUPFAM" id="SSF53850">
    <property type="entry name" value="Periplasmic binding protein-like II"/>
    <property type="match status" value="1"/>
</dbReference>
<keyword evidence="2" id="KW-1185">Reference proteome</keyword>
<evidence type="ECO:0000313" key="2">
    <source>
        <dbReference type="Proteomes" id="UP000287649"/>
    </source>
</evidence>
<dbReference type="Proteomes" id="UP000287649">
    <property type="component" value="Unassembled WGS sequence"/>
</dbReference>
<organism evidence="1 2">
    <name type="scientific">Pseudidiomarina homiensis</name>
    <dbReference type="NCBI Taxonomy" id="364198"/>
    <lineage>
        <taxon>Bacteria</taxon>
        <taxon>Pseudomonadati</taxon>
        <taxon>Pseudomonadota</taxon>
        <taxon>Gammaproteobacteria</taxon>
        <taxon>Alteromonadales</taxon>
        <taxon>Idiomarinaceae</taxon>
        <taxon>Pseudidiomarina</taxon>
    </lineage>
</organism>
<evidence type="ECO:0000313" key="1">
    <source>
        <dbReference type="EMBL" id="RUO55337.1"/>
    </source>
</evidence>
<dbReference type="EMBL" id="PIPX01000001">
    <property type="protein sequence ID" value="RUO55337.1"/>
    <property type="molecule type" value="Genomic_DNA"/>
</dbReference>
<accession>A0A432Y304</accession>
<dbReference type="AlphaFoldDB" id="A0A432Y304"/>
<evidence type="ECO:0008006" key="3">
    <source>
        <dbReference type="Google" id="ProtNLM"/>
    </source>
</evidence>